<keyword evidence="2" id="KW-1185">Reference proteome</keyword>
<accession>A0ACB8W520</accession>
<gene>
    <name evidence="1" type="ORF">L3Q82_011756</name>
</gene>
<name>A0ACB8W520_9TELE</name>
<dbReference type="Proteomes" id="UP000831701">
    <property type="component" value="Chromosome 14"/>
</dbReference>
<comment type="caution">
    <text evidence="1">The sequence shown here is derived from an EMBL/GenBank/DDBJ whole genome shotgun (WGS) entry which is preliminary data.</text>
</comment>
<sequence length="2054" mass="228256">MWPPPPAALLFLSVSVLCGCASGLVCPRICRCFSNTIRCDNVTQGSALMMDPRDKRLSISNTGITVFPDITSINSLESEFILDICDNLYLLEIPANAFIGMTKEYVTMDVSATALMKLPSHGLESVLELFAQSAYALKSLPPLQGLWSLRKAELTYNSHCCALLSWDIHREFSINPAWTNGSAYCDESDPSARVERVIGGSGDTTVMDVPFLSDNLFVADDGFGDLNFHYPDFCQTRPTLVCTPEADAFNPCEDIAGFSFLRVAIWFINILAITGNLTVLLVSLTSRNKLTVPRFLMCHLAFADLCIGIYLLMIATVDLRTRGHYSQHAIEWQTGPGCSAAGFLSVFGGELSVYTLSTITLERWHTITNAMQVERHLVITQAASIMAAGWLVCLGIGMLPLVGVSSYAKVSMCLPMDIETPLAQAFIIVILLFNVGAFVVVCVCYVLIYLAVKNPELPRRSADTKMAKRMAVLIFTDFLCMAPISFFAISAAFKVPLITVTNSKILLVLFFPINSCANPFLYAIFTKGFRKDAYRLMSALGCCKSKASVYRMKAYCCENAIKSNLGSNYKGTSDPHVIPGRVVRVYLSPDQLRRLHFKPTIGDVQLSEGHEAKFNCSIDIPDARLEPTIVWVKNGRELAGNTQVVINELQTITDGVTTLLSTVSMKHVQRADTGEYRCRLIISTRLVESLPINLAVEGLPTFIRQPEDRNITRNTPFMLSCEAVGPPDPVQIRWLRNGLYDSDLHNSPSSYSVSGVDKYTQFSCEAHNTKGVSTSREANINIKVPPSPVSDVTVMERQPNKLKLSWSPGHDGFSPLTACQIRVKEVSRREGEVTTTRYINATVPPFECEVPGLQAMTWYNMSVSCSNEVGVSPVTMWIQSNTTEGVPSVYPRNVTVQLNESWLVITWKPPPEDKINGILRGYDVIVRHGTYVNKIHRETTTAVVAVQEFNATYSVEVAACTQAGSGMVSPRVWLFVPEDKSVVAPSSSPDTGVTDTVYVVLAVVCGLCLLLLIIWAVICVRSRTSDTWFRRMFGEGEKAQPVIQYKPQRTYNRSAIGITLGNLGVSEELQAKLQDVMVMRNLLSIGKVLGEGEFGSVVEGHLRQPDGTSEKVAVKTMKLDSFSQREIEEFLNEAACMKDFNHPNVIRLLGVCLEVGSGHFPKPMVILPFMKYGDLHSFLLRSRLGESPMFLPTQTLLKFMVDIALGMEYLSSHNFLHRDLAARNCMLRDDMTVCVADFGLSKKIYSGDYYRQGRIAKMPVKWIAVESLADRVFTTKSDVWAFGVTMWEIATRGMTPYPGIQNHEIYDYLLEGHRLKQPPDCLDELFEIMYGCWRADPLDRPSFLQLREQLEKLTEKLPESFSKDDIIYINTSFPEEDPDGETHQAVRPLFNSSPSCSHQAAENSVVTADIHGSLEDEEDEDDDRYVVVISSDPSLRSPAVDTPLLSSVAVQVRSACCVHGASYRTVLKPTTNMAAAVRMRTWSCPTGGLFYPPALLFVILLSTINAVAAAPETGLWKITVVNEDNPCLLAHSQTLFTILQTSRPLLLRKSMYKDTDIELKVTSFGCPEEVTFTIHWFLKYYPCHNEFSNIEEMYERTPLSRGESLDPNPLGQGEFIEHKHNPITCKSGLRSFPVLKKAKAAPRIVSPPVEGGVPDESETTWITEEYDDSSITKNSSINIKDNVIATTWKDGPYLLVVKIVSSKQDGNWNLTVNVVMKGSHGYISVTEWPLMIFYMVMCVVYILYALLWFIWAACYWKDLLRIQFWIAGVIFLGMVEKAVFCAEYENTNAVGSASSGLLIFAELVSALKRTLARLLVIIVSLGYGIVKPRLGTMMHRVVGLGILYFAFASIEGVLRITGAKDSDLALLANIPLALLDSSLCWWISFCAAFPCVVPLCSSPPSHESKLDLESIVSVRCLPHVVALTATNIFVSLAQTIKTLKLRRNPIKLSLYRHFTNTLIFAVIASIIFMGWTAKKFRLADCQSVSMVWYAFTPLIDDSDDEEIEEFIASANITDGIKLRASKNEMNGTVKPAEVNPDEDLKWVEDNIPSSLTDV</sequence>
<evidence type="ECO:0000313" key="1">
    <source>
        <dbReference type="EMBL" id="KAI3363102.1"/>
    </source>
</evidence>
<reference evidence="1" key="1">
    <citation type="submission" date="2022-04" db="EMBL/GenBank/DDBJ databases">
        <title>Jade perch genome.</title>
        <authorList>
            <person name="Chao B."/>
        </authorList>
    </citation>
    <scope>NUCLEOTIDE SEQUENCE</scope>
    <source>
        <strain evidence="1">CB-2022</strain>
    </source>
</reference>
<proteinExistence type="predicted"/>
<dbReference type="EMBL" id="CM041544">
    <property type="protein sequence ID" value="KAI3363102.1"/>
    <property type="molecule type" value="Genomic_DNA"/>
</dbReference>
<organism evidence="1 2">
    <name type="scientific">Scortum barcoo</name>
    <name type="common">barcoo grunter</name>
    <dbReference type="NCBI Taxonomy" id="214431"/>
    <lineage>
        <taxon>Eukaryota</taxon>
        <taxon>Metazoa</taxon>
        <taxon>Chordata</taxon>
        <taxon>Craniata</taxon>
        <taxon>Vertebrata</taxon>
        <taxon>Euteleostomi</taxon>
        <taxon>Actinopterygii</taxon>
        <taxon>Neopterygii</taxon>
        <taxon>Teleostei</taxon>
        <taxon>Neoteleostei</taxon>
        <taxon>Acanthomorphata</taxon>
        <taxon>Eupercaria</taxon>
        <taxon>Centrarchiformes</taxon>
        <taxon>Terapontoidei</taxon>
        <taxon>Terapontidae</taxon>
        <taxon>Scortum</taxon>
    </lineage>
</organism>
<evidence type="ECO:0000313" key="2">
    <source>
        <dbReference type="Proteomes" id="UP000831701"/>
    </source>
</evidence>
<protein>
    <submittedName>
        <fullName evidence="1">Uncharacterized protein</fullName>
    </submittedName>
</protein>